<evidence type="ECO:0000256" key="1">
    <source>
        <dbReference type="SAM" id="MobiDB-lite"/>
    </source>
</evidence>
<dbReference type="AlphaFoldDB" id="A0A1H7S0M8"/>
<dbReference type="RefSeq" id="WP_042449054.1">
    <property type="nucleotide sequence ID" value="NZ_BBPN01000015.1"/>
</dbReference>
<dbReference type="OrthoDB" id="489312at2"/>
<keyword evidence="3" id="KW-1185">Reference proteome</keyword>
<name>A0A1H7S0M8_STRJI</name>
<evidence type="ECO:0000313" key="3">
    <source>
        <dbReference type="Proteomes" id="UP000183015"/>
    </source>
</evidence>
<reference evidence="3" key="1">
    <citation type="submission" date="2016-10" db="EMBL/GenBank/DDBJ databases">
        <authorList>
            <person name="Varghese N."/>
        </authorList>
    </citation>
    <scope>NUCLEOTIDE SEQUENCE [LARGE SCALE GENOMIC DNA]</scope>
    <source>
        <strain evidence="3">DSM 45096 / BCRC 16803 / CGMCC 4.1857 / CIP 109030 / JCM 12277 / KCTC 19219 / NBRC 100920 / 33214</strain>
    </source>
</reference>
<protein>
    <submittedName>
        <fullName evidence="2">Uncharacterized protein</fullName>
    </submittedName>
</protein>
<dbReference type="STRING" id="235985.SAMN05414137_11177"/>
<sequence>MYRQGDVLLVRVAAPAVPASVTALPPQPRDGRGRLVLAPGGAGGHAHTVDGPGRLLRAPERRSDPEQAWLELTGSGRLEHERHAPLALPAGWYRVVCRRVYEPPALGDVAEF</sequence>
<evidence type="ECO:0000313" key="2">
    <source>
        <dbReference type="EMBL" id="SEL65908.1"/>
    </source>
</evidence>
<feature type="region of interest" description="Disordered" evidence="1">
    <location>
        <begin position="39"/>
        <end position="62"/>
    </location>
</feature>
<proteinExistence type="predicted"/>
<organism evidence="2 3">
    <name type="scientific">Streptacidiphilus jiangxiensis</name>
    <dbReference type="NCBI Taxonomy" id="235985"/>
    <lineage>
        <taxon>Bacteria</taxon>
        <taxon>Bacillati</taxon>
        <taxon>Actinomycetota</taxon>
        <taxon>Actinomycetes</taxon>
        <taxon>Kitasatosporales</taxon>
        <taxon>Streptomycetaceae</taxon>
        <taxon>Streptacidiphilus</taxon>
    </lineage>
</organism>
<gene>
    <name evidence="2" type="ORF">SAMN05414137_11177</name>
</gene>
<dbReference type="EMBL" id="FOAZ01000011">
    <property type="protein sequence ID" value="SEL65908.1"/>
    <property type="molecule type" value="Genomic_DNA"/>
</dbReference>
<dbReference type="Proteomes" id="UP000183015">
    <property type="component" value="Unassembled WGS sequence"/>
</dbReference>
<dbReference type="eggNOG" id="ENOG5031XGJ">
    <property type="taxonomic scope" value="Bacteria"/>
</dbReference>
<accession>A0A1H7S0M8</accession>